<comment type="catalytic activity">
    <reaction evidence="1">
        <text>Endonucleolytic cleavage to 5'-phosphomonoester.</text>
        <dbReference type="EC" id="3.1.26.4"/>
    </reaction>
</comment>
<protein>
    <recommendedName>
        <fullName evidence="3">ribonuclease H</fullName>
        <ecNumber evidence="3">3.1.26.4</ecNumber>
    </recommendedName>
</protein>
<keyword evidence="11" id="KW-1185">Reference proteome</keyword>
<dbReference type="GO" id="GO:0043137">
    <property type="term" value="P:DNA replication, removal of RNA primer"/>
    <property type="evidence" value="ECO:0007669"/>
    <property type="project" value="TreeGrafter"/>
</dbReference>
<dbReference type="AlphaFoldDB" id="A0A4S4LL65"/>
<accession>A0A4S4LL65</accession>
<dbReference type="InterPro" id="IPR050092">
    <property type="entry name" value="RNase_H"/>
</dbReference>
<dbReference type="SUPFAM" id="SSF53098">
    <property type="entry name" value="Ribonuclease H-like"/>
    <property type="match status" value="1"/>
</dbReference>
<evidence type="ECO:0000256" key="2">
    <source>
        <dbReference type="ARBA" id="ARBA00005300"/>
    </source>
</evidence>
<dbReference type="GO" id="GO:0003676">
    <property type="term" value="F:nucleic acid binding"/>
    <property type="evidence" value="ECO:0007669"/>
    <property type="project" value="InterPro"/>
</dbReference>
<evidence type="ECO:0000313" key="11">
    <source>
        <dbReference type="Proteomes" id="UP000310158"/>
    </source>
</evidence>
<evidence type="ECO:0000313" key="10">
    <source>
        <dbReference type="EMBL" id="THH12809.1"/>
    </source>
</evidence>
<keyword evidence="7" id="KW-0378">Hydrolase</keyword>
<evidence type="ECO:0000259" key="9">
    <source>
        <dbReference type="PROSITE" id="PS50879"/>
    </source>
</evidence>
<dbReference type="InterPro" id="IPR013087">
    <property type="entry name" value="Znf_C2H2_type"/>
</dbReference>
<dbReference type="GO" id="GO:0046872">
    <property type="term" value="F:metal ion binding"/>
    <property type="evidence" value="ECO:0007669"/>
    <property type="project" value="UniProtKB-KW"/>
</dbReference>
<feature type="compositionally biased region" description="Acidic residues" evidence="8">
    <location>
        <begin position="64"/>
        <end position="75"/>
    </location>
</feature>
<feature type="domain" description="RNase H type-1" evidence="9">
    <location>
        <begin position="161"/>
        <end position="319"/>
    </location>
</feature>
<dbReference type="Gene3D" id="3.30.420.10">
    <property type="entry name" value="Ribonuclease H-like superfamily/Ribonuclease H"/>
    <property type="match status" value="1"/>
</dbReference>
<evidence type="ECO:0000256" key="4">
    <source>
        <dbReference type="ARBA" id="ARBA00022722"/>
    </source>
</evidence>
<dbReference type="PANTHER" id="PTHR10642:SF26">
    <property type="entry name" value="RIBONUCLEASE H1"/>
    <property type="match status" value="1"/>
</dbReference>
<dbReference type="OrthoDB" id="407198at2759"/>
<organism evidence="10 11">
    <name type="scientific">Bondarzewia mesenterica</name>
    <dbReference type="NCBI Taxonomy" id="1095465"/>
    <lineage>
        <taxon>Eukaryota</taxon>
        <taxon>Fungi</taxon>
        <taxon>Dikarya</taxon>
        <taxon>Basidiomycota</taxon>
        <taxon>Agaricomycotina</taxon>
        <taxon>Agaricomycetes</taxon>
        <taxon>Russulales</taxon>
        <taxon>Bondarzewiaceae</taxon>
        <taxon>Bondarzewia</taxon>
    </lineage>
</organism>
<keyword evidence="4" id="KW-0540">Nuclease</keyword>
<dbReference type="CDD" id="cd13934">
    <property type="entry name" value="RNase_H_Dikarya_like"/>
    <property type="match status" value="1"/>
</dbReference>
<evidence type="ECO:0000256" key="7">
    <source>
        <dbReference type="ARBA" id="ARBA00022801"/>
    </source>
</evidence>
<dbReference type="Pfam" id="PF00075">
    <property type="entry name" value="RNase_H"/>
    <property type="match status" value="1"/>
</dbReference>
<comment type="similarity">
    <text evidence="2">Belongs to the RNase H family.</text>
</comment>
<keyword evidence="6" id="KW-0255">Endonuclease</keyword>
<feature type="region of interest" description="Disordered" evidence="8">
    <location>
        <begin position="46"/>
        <end position="82"/>
    </location>
</feature>
<keyword evidence="5" id="KW-0479">Metal-binding</keyword>
<dbReference type="InterPro" id="IPR012337">
    <property type="entry name" value="RNaseH-like_sf"/>
</dbReference>
<feature type="compositionally biased region" description="Low complexity" evidence="8">
    <location>
        <begin position="46"/>
        <end position="59"/>
    </location>
</feature>
<evidence type="ECO:0000256" key="6">
    <source>
        <dbReference type="ARBA" id="ARBA00022759"/>
    </source>
</evidence>
<evidence type="ECO:0000256" key="5">
    <source>
        <dbReference type="ARBA" id="ARBA00022723"/>
    </source>
</evidence>
<dbReference type="InterPro" id="IPR036397">
    <property type="entry name" value="RNaseH_sf"/>
</dbReference>
<dbReference type="InterPro" id="IPR002156">
    <property type="entry name" value="RNaseH_domain"/>
</dbReference>
<comment type="caution">
    <text evidence="10">The sequence shown here is derived from an EMBL/GenBank/DDBJ whole genome shotgun (WGS) entry which is preliminary data.</text>
</comment>
<evidence type="ECO:0000256" key="1">
    <source>
        <dbReference type="ARBA" id="ARBA00000077"/>
    </source>
</evidence>
<gene>
    <name evidence="10" type="ORF">EW146_g7347</name>
</gene>
<dbReference type="EC" id="3.1.26.4" evidence="3"/>
<dbReference type="PROSITE" id="PS50879">
    <property type="entry name" value="RNASE_H_1"/>
    <property type="match status" value="1"/>
</dbReference>
<reference evidence="10 11" key="1">
    <citation type="submission" date="2019-02" db="EMBL/GenBank/DDBJ databases">
        <title>Genome sequencing of the rare red list fungi Bondarzewia mesenterica.</title>
        <authorList>
            <person name="Buettner E."/>
            <person name="Kellner H."/>
        </authorList>
    </citation>
    <scope>NUCLEOTIDE SEQUENCE [LARGE SCALE GENOMIC DNA]</scope>
    <source>
        <strain evidence="10 11">DSM 108281</strain>
    </source>
</reference>
<dbReference type="Proteomes" id="UP000310158">
    <property type="component" value="Unassembled WGS sequence"/>
</dbReference>
<evidence type="ECO:0000256" key="3">
    <source>
        <dbReference type="ARBA" id="ARBA00012180"/>
    </source>
</evidence>
<dbReference type="PANTHER" id="PTHR10642">
    <property type="entry name" value="RIBONUCLEASE H1"/>
    <property type="match status" value="1"/>
</dbReference>
<evidence type="ECO:0000256" key="8">
    <source>
        <dbReference type="SAM" id="MobiDB-lite"/>
    </source>
</evidence>
<dbReference type="PROSITE" id="PS00028">
    <property type="entry name" value="ZINC_FINGER_C2H2_1"/>
    <property type="match status" value="1"/>
</dbReference>
<proteinExistence type="inferred from homology"/>
<dbReference type="GO" id="GO:0004523">
    <property type="term" value="F:RNA-DNA hybrid ribonuclease activity"/>
    <property type="evidence" value="ECO:0007669"/>
    <property type="project" value="UniProtKB-EC"/>
</dbReference>
<dbReference type="EMBL" id="SGPL01000414">
    <property type="protein sequence ID" value="THH12809.1"/>
    <property type="molecule type" value="Genomic_DNA"/>
</dbReference>
<sequence>MPAHPYRPIELPDGSLRCQNHHLEACTECGVDYSFMRDILRHGRAASHSDFTTSDSSSAVGDPSESETANEDEDLGFGSDGERPVGEYCGIVTVPPTSHVPRKDMPVEQSQRPSRWTFGRRGAIQNPVRRFTPPNSSDIPTALFVPQVWYQHKPRFVRRSNYQEILIYTDGACLSNGGADPRAGCSFIFHPCAPNANVGFRLELKGPDNQVHPQTSNRAELRAAIAALQFRAWDGEGFTRIVIATDSEYTVLGVTERVWNWEKNGWLTAKGTPVQNRDLWEALRDEVFKWETRGVRVMFWLIPREQNLAADTLAKEAAAKLEVNSHYSPIYGVMV</sequence>
<name>A0A4S4LL65_9AGAM</name>